<comment type="cofactor">
    <cofactor evidence="1">
        <name>Cu cation</name>
        <dbReference type="ChEBI" id="CHEBI:23378"/>
    </cofactor>
</comment>
<dbReference type="PANTHER" id="PTHR10638:SF86">
    <property type="entry name" value="COPPER AMINE OXIDASE 1-RELATED"/>
    <property type="match status" value="1"/>
</dbReference>
<dbReference type="Pfam" id="PF01179">
    <property type="entry name" value="Cu_amine_oxid"/>
    <property type="match status" value="1"/>
</dbReference>
<feature type="domain" description="Copper amine oxidase catalytic" evidence="4">
    <location>
        <begin position="18"/>
        <end position="265"/>
    </location>
</feature>
<keyword evidence="3" id="KW-0801">TPQ</keyword>
<reference evidence="5" key="1">
    <citation type="submission" date="2021-10" db="EMBL/GenBank/DDBJ databases">
        <title>De novo Genome Assembly of Clathrus columnatus (Basidiomycota, Fungi) Using Illumina and Nanopore Sequence Data.</title>
        <authorList>
            <person name="Ogiso-Tanaka E."/>
            <person name="Itagaki H."/>
            <person name="Hosoya T."/>
            <person name="Hosaka K."/>
        </authorList>
    </citation>
    <scope>NUCLEOTIDE SEQUENCE</scope>
    <source>
        <strain evidence="5">MO-923</strain>
    </source>
</reference>
<dbReference type="InterPro" id="IPR015798">
    <property type="entry name" value="Cu_amine_oxidase_C"/>
</dbReference>
<evidence type="ECO:0000256" key="3">
    <source>
        <dbReference type="RuleBase" id="RU000672"/>
    </source>
</evidence>
<comment type="similarity">
    <text evidence="3">Belongs to the copper/topaquinone oxidase family.</text>
</comment>
<dbReference type="EMBL" id="BPWL01000010">
    <property type="protein sequence ID" value="GJJ15236.1"/>
    <property type="molecule type" value="Genomic_DNA"/>
</dbReference>
<evidence type="ECO:0000259" key="4">
    <source>
        <dbReference type="Pfam" id="PF01179"/>
    </source>
</evidence>
<dbReference type="PANTHER" id="PTHR10638">
    <property type="entry name" value="COPPER AMINE OXIDASE"/>
    <property type="match status" value="1"/>
</dbReference>
<comment type="subunit">
    <text evidence="2">Homodimer.</text>
</comment>
<comment type="cofactor">
    <cofactor evidence="3">
        <name>Cu cation</name>
        <dbReference type="ChEBI" id="CHEBI:23378"/>
    </cofactor>
    <text evidence="3">Contains 1 topaquinone per subunit.</text>
</comment>
<evidence type="ECO:0000256" key="1">
    <source>
        <dbReference type="ARBA" id="ARBA00001935"/>
    </source>
</evidence>
<dbReference type="GO" id="GO:0008131">
    <property type="term" value="F:primary methylamine oxidase activity"/>
    <property type="evidence" value="ECO:0007669"/>
    <property type="project" value="InterPro"/>
</dbReference>
<keyword evidence="6" id="KW-1185">Reference proteome</keyword>
<dbReference type="SUPFAM" id="SSF49998">
    <property type="entry name" value="Amine oxidase catalytic domain"/>
    <property type="match status" value="1"/>
</dbReference>
<dbReference type="EC" id="1.4.3.-" evidence="3"/>
<keyword evidence="3" id="KW-0479">Metal-binding</keyword>
<dbReference type="Proteomes" id="UP001050691">
    <property type="component" value="Unassembled WGS sequence"/>
</dbReference>
<sequence length="291" mass="32542">MVSYGNIEIIELMGALEHIEFEIQLTGILSVSLFAPSDPIPNPFATQVAPRIAGQYHQHLFCVRIDPMVDGLKNSVLESDIIPLPKADIGSDDNYAGNAFIVQENIIKTEKDGGRDYDHAKERRWSIINPFRKHYASKKNTSYVLGFRGHTSTLMAKPKSWVHQRAMFASKSLWVVKEANDDVEGRAWPAGRYVPQSNGTPEDSISNWATGDESVEEQDIVVFATLGKYNIFMTSLVNLTRFRMPVESVRLTLKPVHFFDVNPALDVQDANDSLSTLAFGAEGLIRNHCCD</sequence>
<name>A0AAV5AQS1_9AGAM</name>
<dbReference type="Gene3D" id="2.70.98.20">
    <property type="entry name" value="Copper amine oxidase, catalytic domain"/>
    <property type="match status" value="1"/>
</dbReference>
<proteinExistence type="inferred from homology"/>
<dbReference type="AlphaFoldDB" id="A0AAV5AQS1"/>
<organism evidence="5 6">
    <name type="scientific">Clathrus columnatus</name>
    <dbReference type="NCBI Taxonomy" id="1419009"/>
    <lineage>
        <taxon>Eukaryota</taxon>
        <taxon>Fungi</taxon>
        <taxon>Dikarya</taxon>
        <taxon>Basidiomycota</taxon>
        <taxon>Agaricomycotina</taxon>
        <taxon>Agaricomycetes</taxon>
        <taxon>Phallomycetidae</taxon>
        <taxon>Phallales</taxon>
        <taxon>Clathraceae</taxon>
        <taxon>Clathrus</taxon>
    </lineage>
</organism>
<dbReference type="InterPro" id="IPR036460">
    <property type="entry name" value="Cu_amine_oxidase_C_sf"/>
</dbReference>
<protein>
    <recommendedName>
        <fullName evidence="3">Amine oxidase</fullName>
        <ecNumber evidence="3">1.4.3.-</ecNumber>
    </recommendedName>
</protein>
<comment type="PTM">
    <text evidence="3">Topaquinone (TPQ) is generated by copper-dependent autoxidation of a specific tyrosyl residue.</text>
</comment>
<dbReference type="GO" id="GO:0048038">
    <property type="term" value="F:quinone binding"/>
    <property type="evidence" value="ECO:0007669"/>
    <property type="project" value="InterPro"/>
</dbReference>
<dbReference type="GO" id="GO:0005507">
    <property type="term" value="F:copper ion binding"/>
    <property type="evidence" value="ECO:0007669"/>
    <property type="project" value="InterPro"/>
</dbReference>
<evidence type="ECO:0000313" key="6">
    <source>
        <dbReference type="Proteomes" id="UP001050691"/>
    </source>
</evidence>
<accession>A0AAV5AQS1</accession>
<evidence type="ECO:0000256" key="2">
    <source>
        <dbReference type="ARBA" id="ARBA00011738"/>
    </source>
</evidence>
<dbReference type="InterPro" id="IPR000269">
    <property type="entry name" value="Cu_amine_oxidase"/>
</dbReference>
<dbReference type="GO" id="GO:0009308">
    <property type="term" value="P:amine metabolic process"/>
    <property type="evidence" value="ECO:0007669"/>
    <property type="project" value="UniProtKB-UniRule"/>
</dbReference>
<gene>
    <name evidence="5" type="ORF">Clacol_009512</name>
</gene>
<keyword evidence="3" id="KW-0560">Oxidoreductase</keyword>
<keyword evidence="3" id="KW-0186">Copper</keyword>
<comment type="caution">
    <text evidence="5">The sequence shown here is derived from an EMBL/GenBank/DDBJ whole genome shotgun (WGS) entry which is preliminary data.</text>
</comment>
<evidence type="ECO:0000313" key="5">
    <source>
        <dbReference type="EMBL" id="GJJ15236.1"/>
    </source>
</evidence>